<keyword evidence="7" id="KW-1185">Reference proteome</keyword>
<dbReference type="RefSeq" id="XP_033678465.1">
    <property type="nucleotide sequence ID" value="XM_033824227.1"/>
</dbReference>
<evidence type="ECO:0000256" key="3">
    <source>
        <dbReference type="SAM" id="MobiDB-lite"/>
    </source>
</evidence>
<dbReference type="GeneID" id="54577557"/>
<evidence type="ECO:0000256" key="2">
    <source>
        <dbReference type="ARBA" id="ARBA00023157"/>
    </source>
</evidence>
<proteinExistence type="predicted"/>
<feature type="transmembrane region" description="Helical" evidence="4">
    <location>
        <begin position="325"/>
        <end position="346"/>
    </location>
</feature>
<dbReference type="PANTHER" id="PTHR33630:SF13">
    <property type="entry name" value="ACETYLXYLAN ESTERASE"/>
    <property type="match status" value="1"/>
</dbReference>
<accession>A0A6A6HZG5</accession>
<evidence type="ECO:0000256" key="5">
    <source>
        <dbReference type="SAM" id="SignalP"/>
    </source>
</evidence>
<dbReference type="GO" id="GO:0052689">
    <property type="term" value="F:carboxylic ester hydrolase activity"/>
    <property type="evidence" value="ECO:0007669"/>
    <property type="project" value="UniProtKB-ARBA"/>
</dbReference>
<dbReference type="EMBL" id="ML987205">
    <property type="protein sequence ID" value="KAF2243461.1"/>
    <property type="molecule type" value="Genomic_DNA"/>
</dbReference>
<dbReference type="PANTHER" id="PTHR33630">
    <property type="entry name" value="CUTINASE RV1984C-RELATED-RELATED"/>
    <property type="match status" value="1"/>
</dbReference>
<evidence type="ECO:0000256" key="1">
    <source>
        <dbReference type="ARBA" id="ARBA00022801"/>
    </source>
</evidence>
<name>A0A6A6HZG5_9PLEO</name>
<evidence type="ECO:0000313" key="7">
    <source>
        <dbReference type="Proteomes" id="UP000800094"/>
    </source>
</evidence>
<dbReference type="AlphaFoldDB" id="A0A6A6HZG5"/>
<keyword evidence="1" id="KW-0378">Hydrolase</keyword>
<dbReference type="OrthoDB" id="2586582at2759"/>
<dbReference type="Pfam" id="PF01083">
    <property type="entry name" value="Cutinase"/>
    <property type="match status" value="1"/>
</dbReference>
<keyword evidence="4" id="KW-1133">Transmembrane helix</keyword>
<evidence type="ECO:0000256" key="4">
    <source>
        <dbReference type="SAM" id="Phobius"/>
    </source>
</evidence>
<feature type="chain" id="PRO_5025536033" evidence="5">
    <location>
        <begin position="23"/>
        <end position="347"/>
    </location>
</feature>
<dbReference type="Proteomes" id="UP000800094">
    <property type="component" value="Unassembled WGS sequence"/>
</dbReference>
<dbReference type="Gene3D" id="3.40.50.1820">
    <property type="entry name" value="alpha/beta hydrolase"/>
    <property type="match status" value="1"/>
</dbReference>
<feature type="signal peptide" evidence="5">
    <location>
        <begin position="1"/>
        <end position="22"/>
    </location>
</feature>
<keyword evidence="5" id="KW-0732">Signal</keyword>
<feature type="compositionally biased region" description="Low complexity" evidence="3">
    <location>
        <begin position="283"/>
        <end position="303"/>
    </location>
</feature>
<gene>
    <name evidence="6" type="ORF">BU26DRAFT_437292</name>
</gene>
<dbReference type="SUPFAM" id="SSF53474">
    <property type="entry name" value="alpha/beta-Hydrolases"/>
    <property type="match status" value="1"/>
</dbReference>
<keyword evidence="4" id="KW-0812">Transmembrane</keyword>
<feature type="region of interest" description="Disordered" evidence="3">
    <location>
        <begin position="283"/>
        <end position="321"/>
    </location>
</feature>
<dbReference type="SMART" id="SM01110">
    <property type="entry name" value="Cutinase"/>
    <property type="match status" value="1"/>
</dbReference>
<evidence type="ECO:0000313" key="6">
    <source>
        <dbReference type="EMBL" id="KAF2243461.1"/>
    </source>
</evidence>
<reference evidence="6" key="1">
    <citation type="journal article" date="2020" name="Stud. Mycol.">
        <title>101 Dothideomycetes genomes: a test case for predicting lifestyles and emergence of pathogens.</title>
        <authorList>
            <person name="Haridas S."/>
            <person name="Albert R."/>
            <person name="Binder M."/>
            <person name="Bloem J."/>
            <person name="Labutti K."/>
            <person name="Salamov A."/>
            <person name="Andreopoulos B."/>
            <person name="Baker S."/>
            <person name="Barry K."/>
            <person name="Bills G."/>
            <person name="Bluhm B."/>
            <person name="Cannon C."/>
            <person name="Castanera R."/>
            <person name="Culley D."/>
            <person name="Daum C."/>
            <person name="Ezra D."/>
            <person name="Gonzalez J."/>
            <person name="Henrissat B."/>
            <person name="Kuo A."/>
            <person name="Liang C."/>
            <person name="Lipzen A."/>
            <person name="Lutzoni F."/>
            <person name="Magnuson J."/>
            <person name="Mondo S."/>
            <person name="Nolan M."/>
            <person name="Ohm R."/>
            <person name="Pangilinan J."/>
            <person name="Park H.-J."/>
            <person name="Ramirez L."/>
            <person name="Alfaro M."/>
            <person name="Sun H."/>
            <person name="Tritt A."/>
            <person name="Yoshinaga Y."/>
            <person name="Zwiers L.-H."/>
            <person name="Turgeon B."/>
            <person name="Goodwin S."/>
            <person name="Spatafora J."/>
            <person name="Crous P."/>
            <person name="Grigoriev I."/>
        </authorList>
    </citation>
    <scope>NUCLEOTIDE SEQUENCE</scope>
    <source>
        <strain evidence="6">CBS 122368</strain>
    </source>
</reference>
<sequence length="347" mass="35958">MHFPTATTVLALVFLHTPSTLAQCEAPVPCQDPVLNALQSSDCQTYHAFLARGSDSGYPGHLGSLIRLVCETLTGNPHPDTDPDASDVSCGYENIVYPANSTYAGQEMWCLSAAKGANAGQLQMKEYAERCPQSKLILLGFSQGGSVALDVLGGGGGPAFECVQADNPAMDPETSPGSNIVAAAIFGAVRRTANQPYTVKGGKDYNGTDPRNGTQLDGLNAFADKGLLREWCNIGDPICAVGSSPVDVEQHLNYFKLYDQEAAQWLVRTATGNETVVVSVTSSRVPTKTPTGTKTGAARATATGRGGADGGADTQGNQVQDKEGGAGAVAAMGYIVVGIVGMVVALL</sequence>
<keyword evidence="4" id="KW-0472">Membrane</keyword>
<organism evidence="6 7">
    <name type="scientific">Trematosphaeria pertusa</name>
    <dbReference type="NCBI Taxonomy" id="390896"/>
    <lineage>
        <taxon>Eukaryota</taxon>
        <taxon>Fungi</taxon>
        <taxon>Dikarya</taxon>
        <taxon>Ascomycota</taxon>
        <taxon>Pezizomycotina</taxon>
        <taxon>Dothideomycetes</taxon>
        <taxon>Pleosporomycetidae</taxon>
        <taxon>Pleosporales</taxon>
        <taxon>Massarineae</taxon>
        <taxon>Trematosphaeriaceae</taxon>
        <taxon>Trematosphaeria</taxon>
    </lineage>
</organism>
<dbReference type="InterPro" id="IPR029058">
    <property type="entry name" value="AB_hydrolase_fold"/>
</dbReference>
<protein>
    <submittedName>
        <fullName evidence="6">Carbohydrate esterase family 5 protein</fullName>
    </submittedName>
</protein>
<keyword evidence="2" id="KW-1015">Disulfide bond</keyword>
<dbReference type="InterPro" id="IPR000675">
    <property type="entry name" value="Cutinase/axe"/>
</dbReference>